<dbReference type="InterPro" id="IPR016990">
    <property type="entry name" value="UCP032162_TM"/>
</dbReference>
<dbReference type="PIRSF" id="PIRSF032162">
    <property type="entry name" value="UCP032162_imp"/>
    <property type="match status" value="1"/>
</dbReference>
<feature type="transmembrane region" description="Helical" evidence="1">
    <location>
        <begin position="30"/>
        <end position="48"/>
    </location>
</feature>
<reference evidence="2 3" key="1">
    <citation type="submission" date="2018-06" db="EMBL/GenBank/DDBJ databases">
        <authorList>
            <consortium name="Pathogen Informatics"/>
            <person name="Doyle S."/>
        </authorList>
    </citation>
    <scope>NUCLEOTIDE SEQUENCE [LARGE SCALE GENOMIC DNA]</scope>
    <source>
        <strain evidence="2 3">NCTC10684</strain>
    </source>
</reference>
<evidence type="ECO:0000313" key="3">
    <source>
        <dbReference type="Proteomes" id="UP000254701"/>
    </source>
</evidence>
<gene>
    <name evidence="2" type="ORF">NCTC10684_00217</name>
</gene>
<accession>A0A380WFP6</accession>
<dbReference type="Proteomes" id="UP000254701">
    <property type="component" value="Unassembled WGS sequence"/>
</dbReference>
<dbReference type="InterPro" id="IPR019253">
    <property type="entry name" value="DUF2244_TM"/>
</dbReference>
<feature type="transmembrane region" description="Helical" evidence="1">
    <location>
        <begin position="54"/>
        <end position="71"/>
    </location>
</feature>
<dbReference type="AlphaFoldDB" id="A0A380WFP6"/>
<evidence type="ECO:0000256" key="1">
    <source>
        <dbReference type="SAM" id="Phobius"/>
    </source>
</evidence>
<dbReference type="Pfam" id="PF10003">
    <property type="entry name" value="DUF2244"/>
    <property type="match status" value="1"/>
</dbReference>
<dbReference type="RefSeq" id="WP_115729593.1">
    <property type="nucleotide sequence ID" value="NZ_BAAAVY010000011.1"/>
</dbReference>
<dbReference type="OrthoDB" id="9808190at2"/>
<name>A0A380WFP6_AMIAI</name>
<organism evidence="2 3">
    <name type="scientific">Aminobacter aminovorans</name>
    <name type="common">Chelatobacter heintzii</name>
    <dbReference type="NCBI Taxonomy" id="83263"/>
    <lineage>
        <taxon>Bacteria</taxon>
        <taxon>Pseudomonadati</taxon>
        <taxon>Pseudomonadota</taxon>
        <taxon>Alphaproteobacteria</taxon>
        <taxon>Hyphomicrobiales</taxon>
        <taxon>Phyllobacteriaceae</taxon>
        <taxon>Aminobacter</taxon>
    </lineage>
</organism>
<keyword evidence="1" id="KW-0812">Transmembrane</keyword>
<sequence length="164" mass="18172">MSETNASFVADEPFFKALLLPHRSLGRTGFLILMGTLTSGWIVIGAILLSHGAWPIFGFLGLDIAALYVAFRLNYRAARAREEVSVSRTSLDIVKTAPSGKSEQYHFNPFWARFQVSRHDEIGITDMAVETREKSVAIGSFLNPDDRESFATAFSRALATARSR</sequence>
<proteinExistence type="predicted"/>
<protein>
    <submittedName>
        <fullName evidence="2">Integral membrane protein (DUF2244)</fullName>
    </submittedName>
</protein>
<keyword evidence="1" id="KW-1133">Transmembrane helix</keyword>
<evidence type="ECO:0000313" key="2">
    <source>
        <dbReference type="EMBL" id="SUU87026.1"/>
    </source>
</evidence>
<keyword evidence="1" id="KW-0472">Membrane</keyword>
<dbReference type="EMBL" id="UFSM01000001">
    <property type="protein sequence ID" value="SUU87026.1"/>
    <property type="molecule type" value="Genomic_DNA"/>
</dbReference>